<dbReference type="SUPFAM" id="SSF46458">
    <property type="entry name" value="Globin-like"/>
    <property type="match status" value="1"/>
</dbReference>
<feature type="compositionally biased region" description="Low complexity" evidence="5">
    <location>
        <begin position="366"/>
        <end position="382"/>
    </location>
</feature>
<evidence type="ECO:0000256" key="2">
    <source>
        <dbReference type="ARBA" id="ARBA00022617"/>
    </source>
</evidence>
<dbReference type="GO" id="GO:0019825">
    <property type="term" value="F:oxygen binding"/>
    <property type="evidence" value="ECO:0007669"/>
    <property type="project" value="InterPro"/>
</dbReference>
<evidence type="ECO:0000256" key="3">
    <source>
        <dbReference type="ARBA" id="ARBA00022723"/>
    </source>
</evidence>
<dbReference type="InterPro" id="IPR001486">
    <property type="entry name" value="Hemoglobin_trunc"/>
</dbReference>
<evidence type="ECO:0000313" key="6">
    <source>
        <dbReference type="EMBL" id="CAE0406795.1"/>
    </source>
</evidence>
<protein>
    <submittedName>
        <fullName evidence="6">Uncharacterized protein</fullName>
    </submittedName>
</protein>
<proteinExistence type="predicted"/>
<organism evidence="6">
    <name type="scientific">Amphora coffeiformis</name>
    <dbReference type="NCBI Taxonomy" id="265554"/>
    <lineage>
        <taxon>Eukaryota</taxon>
        <taxon>Sar</taxon>
        <taxon>Stramenopiles</taxon>
        <taxon>Ochrophyta</taxon>
        <taxon>Bacillariophyta</taxon>
        <taxon>Bacillariophyceae</taxon>
        <taxon>Bacillariophycidae</taxon>
        <taxon>Thalassiophysales</taxon>
        <taxon>Catenulaceae</taxon>
        <taxon>Amphora</taxon>
    </lineage>
</organism>
<accession>A0A7S3L007</accession>
<keyword evidence="3" id="KW-0479">Metal-binding</keyword>
<keyword evidence="2" id="KW-0349">Heme</keyword>
<feature type="compositionally biased region" description="Polar residues" evidence="5">
    <location>
        <begin position="383"/>
        <end position="392"/>
    </location>
</feature>
<name>A0A7S3L007_9STRA</name>
<reference evidence="6" key="1">
    <citation type="submission" date="2021-01" db="EMBL/GenBank/DDBJ databases">
        <authorList>
            <person name="Corre E."/>
            <person name="Pelletier E."/>
            <person name="Niang G."/>
            <person name="Scheremetjew M."/>
            <person name="Finn R."/>
            <person name="Kale V."/>
            <person name="Holt S."/>
            <person name="Cochrane G."/>
            <person name="Meng A."/>
            <person name="Brown T."/>
            <person name="Cohen L."/>
        </authorList>
    </citation>
    <scope>NUCLEOTIDE SEQUENCE</scope>
    <source>
        <strain evidence="6">CCMP127</strain>
    </source>
</reference>
<keyword evidence="1" id="KW-0813">Transport</keyword>
<dbReference type="GO" id="GO:0046872">
    <property type="term" value="F:metal ion binding"/>
    <property type="evidence" value="ECO:0007669"/>
    <property type="project" value="UniProtKB-KW"/>
</dbReference>
<keyword evidence="4" id="KW-0408">Iron</keyword>
<dbReference type="GO" id="GO:0020037">
    <property type="term" value="F:heme binding"/>
    <property type="evidence" value="ECO:0007669"/>
    <property type="project" value="InterPro"/>
</dbReference>
<gene>
    <name evidence="6" type="ORF">ACOF00016_LOCUS4622</name>
</gene>
<evidence type="ECO:0000256" key="4">
    <source>
        <dbReference type="ARBA" id="ARBA00023004"/>
    </source>
</evidence>
<dbReference type="AlphaFoldDB" id="A0A7S3L007"/>
<dbReference type="EMBL" id="HBIM01005426">
    <property type="protein sequence ID" value="CAE0406795.1"/>
    <property type="molecule type" value="Transcribed_RNA"/>
</dbReference>
<sequence>MCHSVSIGHPVKGNIIINNKNAQGKTTLYERLGGDSIVDVAVSNFFDEMCEDPDLKPFFDNMSISALRIHQLKLFKVIFGPDEEKPDEEDLMHYMLATHTRLFREQGLDEVHFDKVLDSIFVSSLATLEVDKALIDECIEVLKPLRTVFEYGAKVAAREKEYTVEEIRKLPAATGKDIGSDEPMILPDPTWVAVPDWLTQSLTKHSKEGEVRAWTAELTNYFGPDGDDVIADTFMDMPYMNHHVYLVSMLQLAFLPEGLNSTRLLRVVQFPRGPENPALSVDLWGRMIVQFNGVCKIMGMSESVAAKAVTTLRGCSHLFSTSKESAQKVGGVSAPHILCRKTGLIAEIDVSQIESSLEKSLRHGSTKSVSSGSLDTSSVDGTHSITSESSGSGRPRKAKKRVWRRLFGWTTKAH</sequence>
<evidence type="ECO:0000256" key="5">
    <source>
        <dbReference type="SAM" id="MobiDB-lite"/>
    </source>
</evidence>
<feature type="region of interest" description="Disordered" evidence="5">
    <location>
        <begin position="361"/>
        <end position="399"/>
    </location>
</feature>
<evidence type="ECO:0000256" key="1">
    <source>
        <dbReference type="ARBA" id="ARBA00022448"/>
    </source>
</evidence>
<dbReference type="CDD" id="cd00454">
    <property type="entry name" value="TrHb1_N"/>
    <property type="match status" value="1"/>
</dbReference>
<dbReference type="InterPro" id="IPR009050">
    <property type="entry name" value="Globin-like_sf"/>
</dbReference>
<dbReference type="Gene3D" id="1.10.490.10">
    <property type="entry name" value="Globins"/>
    <property type="match status" value="1"/>
</dbReference>
<dbReference type="Pfam" id="PF01152">
    <property type="entry name" value="Bac_globin"/>
    <property type="match status" value="1"/>
</dbReference>
<dbReference type="InterPro" id="IPR012292">
    <property type="entry name" value="Globin/Proto"/>
</dbReference>